<dbReference type="WBParaSite" id="ES5_v2.g8203.t1">
    <property type="protein sequence ID" value="ES5_v2.g8203.t1"/>
    <property type="gene ID" value="ES5_v2.g8203"/>
</dbReference>
<dbReference type="Proteomes" id="UP000887579">
    <property type="component" value="Unplaced"/>
</dbReference>
<name>A0AC34GTT1_9BILA</name>
<protein>
    <submittedName>
        <fullName evidence="2">Uncharacterized protein</fullName>
    </submittedName>
</protein>
<reference evidence="2" key="1">
    <citation type="submission" date="2022-11" db="UniProtKB">
        <authorList>
            <consortium name="WormBaseParasite"/>
        </authorList>
    </citation>
    <scope>IDENTIFICATION</scope>
</reference>
<proteinExistence type="predicted"/>
<accession>A0AC34GTT1</accession>
<sequence length="169" mass="19304">MEEVGLGIVLDKYPPDIVKWMRTNAEPKLALKLMKVSKRFQHKNGFPFLVVKSLFNIGDLWDYSTLDGKYHDAQHIQDIPKKFWITRKLNLRAGHDVASAILHKTAAFSIRNLQLFGQKITFEGFKKITNGGNVKICILVDTTITDKNGEPVYLENLFECLPKACEIKL</sequence>
<evidence type="ECO:0000313" key="2">
    <source>
        <dbReference type="WBParaSite" id="ES5_v2.g8203.t1"/>
    </source>
</evidence>
<organism evidence="1 2">
    <name type="scientific">Panagrolaimus sp. ES5</name>
    <dbReference type="NCBI Taxonomy" id="591445"/>
    <lineage>
        <taxon>Eukaryota</taxon>
        <taxon>Metazoa</taxon>
        <taxon>Ecdysozoa</taxon>
        <taxon>Nematoda</taxon>
        <taxon>Chromadorea</taxon>
        <taxon>Rhabditida</taxon>
        <taxon>Tylenchina</taxon>
        <taxon>Panagrolaimomorpha</taxon>
        <taxon>Panagrolaimoidea</taxon>
        <taxon>Panagrolaimidae</taxon>
        <taxon>Panagrolaimus</taxon>
    </lineage>
</organism>
<evidence type="ECO:0000313" key="1">
    <source>
        <dbReference type="Proteomes" id="UP000887579"/>
    </source>
</evidence>